<dbReference type="Proteomes" id="UP000183670">
    <property type="component" value="Unassembled WGS sequence"/>
</dbReference>
<organism evidence="1 2">
    <name type="scientific">Bacteroides ovatus</name>
    <dbReference type="NCBI Taxonomy" id="28116"/>
    <lineage>
        <taxon>Bacteria</taxon>
        <taxon>Pseudomonadati</taxon>
        <taxon>Bacteroidota</taxon>
        <taxon>Bacteroidia</taxon>
        <taxon>Bacteroidales</taxon>
        <taxon>Bacteroidaceae</taxon>
        <taxon>Bacteroides</taxon>
    </lineage>
</organism>
<evidence type="ECO:0000313" key="2">
    <source>
        <dbReference type="Proteomes" id="UP000183670"/>
    </source>
</evidence>
<protein>
    <submittedName>
        <fullName evidence="1">Uncharacterized protein</fullName>
    </submittedName>
</protein>
<dbReference type="RefSeq" id="WP_074560498.1">
    <property type="nucleotide sequence ID" value="NZ_FMYE01000107.1"/>
</dbReference>
<dbReference type="AlphaFoldDB" id="A0A1G6GCN4"/>
<proteinExistence type="predicted"/>
<dbReference type="EMBL" id="FMYE01000107">
    <property type="protein sequence ID" value="SDB79689.1"/>
    <property type="molecule type" value="Genomic_DNA"/>
</dbReference>
<sequence>MVTVTFAIKPYLARYMYVQYGQSLEIQSQSNSSSKLPIPIHLTHFTLIYHFLQQLSTPHPQGVSWRESGNICFVLPQPRNGKNPEVYNYFGQDSIYIIEKEIEVEMRVALYSFLLENKFKNGIMYKRSMELFVIHYNMVELVEEESLMRAFQRWRKITKENTK</sequence>
<reference evidence="1 2" key="1">
    <citation type="submission" date="2016-10" db="EMBL/GenBank/DDBJ databases">
        <authorList>
            <person name="de Groot N.N."/>
        </authorList>
    </citation>
    <scope>NUCLEOTIDE SEQUENCE [LARGE SCALE GENOMIC DNA]</scope>
    <source>
        <strain evidence="1 2">NLAE-zl-C500</strain>
    </source>
</reference>
<evidence type="ECO:0000313" key="1">
    <source>
        <dbReference type="EMBL" id="SDB79689.1"/>
    </source>
</evidence>
<accession>A0A1G6GCN4</accession>
<gene>
    <name evidence="1" type="ORF">SAMN05192581_11071</name>
</gene>
<name>A0A1G6GCN4_BACOV</name>